<evidence type="ECO:0000256" key="1">
    <source>
        <dbReference type="SAM" id="MobiDB-lite"/>
    </source>
</evidence>
<feature type="compositionally biased region" description="Polar residues" evidence="1">
    <location>
        <begin position="331"/>
        <end position="341"/>
    </location>
</feature>
<feature type="region of interest" description="Disordered" evidence="1">
    <location>
        <begin position="436"/>
        <end position="469"/>
    </location>
</feature>
<feature type="compositionally biased region" description="Basic and acidic residues" evidence="1">
    <location>
        <begin position="87"/>
        <end position="98"/>
    </location>
</feature>
<dbReference type="AlphaFoldDB" id="A0A9W8KZ08"/>
<feature type="compositionally biased region" description="Low complexity" evidence="1">
    <location>
        <begin position="368"/>
        <end position="384"/>
    </location>
</feature>
<reference evidence="2" key="1">
    <citation type="submission" date="2022-07" db="EMBL/GenBank/DDBJ databases">
        <title>Phylogenomic reconstructions and comparative analyses of Kickxellomycotina fungi.</title>
        <authorList>
            <person name="Reynolds N.K."/>
            <person name="Stajich J.E."/>
            <person name="Barry K."/>
            <person name="Grigoriev I.V."/>
            <person name="Crous P."/>
            <person name="Smith M.E."/>
        </authorList>
    </citation>
    <scope>NUCLEOTIDE SEQUENCE</scope>
    <source>
        <strain evidence="2">NRRL 3115</strain>
    </source>
</reference>
<name>A0A9W8KZ08_9FUNG</name>
<gene>
    <name evidence="2" type="ORF">GGI25_001941</name>
</gene>
<sequence length="824" mass="88421">MNFFRKRARRDVLASATESDKNSLYSVPLAKDQLISNKPKRHSYFSIRRRDVPEVFAIAPAVKTVPLASADPAAEAGDELDVPQESLLHKPASDDRSGIKAPRRRSMLGISYLINKRSGQKELVDVLEITPPETAITRENVHQKRSSSVGRERQQRLAARRNSDCGSNSSRTSSDESSGGDSDDTLATRDTEDLVAAFTDITPSPQSTLVAQSPSSIELQSAGTTDQTLYSSSEMLTASDGLASTSSASTEDCVKQGAASACVPDNDPHSSSKAFYMCRAVEEASSEHPHKQQQLDPVLLRASTLPTSTKPVSTAVVATATTATGAVSTPNTSKSEGSATVPQRGEQRRKQLKLGRLRAREGPITNAKGNSSGSNSNYYSSSNNNKSHCHQLLLQRTVFSAVRATLANMHNGQSIHSEISSSKRIELAPDSVRVGSLSIGPKAPQVDEGSKTRRKLSGGGIGRLFSPPPPSAIEQAKMDAWAADNDEFSAEEYDLSGVYFELPSPEVLGAEAAAASRKYKASLDTGKSILATPVINTAQVDDQNVCVPKGSRLSSTSTVVEESALSPQQYKRVYVSSVRKLQWQSSGRGMACILHIKNTMTKANENYVVVSGGRNLDAYNVSRDKIAELYVHGGYSPLNSHQYQEGTVLSQASRRRGMAFSSVTGTSVHARSDTTSTASAAATVTAAAVAYPERIRSASGANQALLRTLRDGQSSHSHTKQQQLTLTDSIADAAPAVVERMTSSKKGPASDCELDGFGKGDLVSLSPADGDSDVEMLKSSEVSCEGGWHKHRRHRRRKLFRQAPEHYEQGRKSEVPATAAVTVL</sequence>
<feature type="region of interest" description="Disordered" evidence="1">
    <location>
        <begin position="74"/>
        <end position="101"/>
    </location>
</feature>
<protein>
    <submittedName>
        <fullName evidence="2">Uncharacterized protein</fullName>
    </submittedName>
</protein>
<feature type="region of interest" description="Disordered" evidence="1">
    <location>
        <begin position="205"/>
        <end position="225"/>
    </location>
</feature>
<accession>A0A9W8KZ08</accession>
<evidence type="ECO:0000313" key="3">
    <source>
        <dbReference type="Proteomes" id="UP001151518"/>
    </source>
</evidence>
<organism evidence="2 3">
    <name type="scientific">Coemansia spiralis</name>
    <dbReference type="NCBI Taxonomy" id="417178"/>
    <lineage>
        <taxon>Eukaryota</taxon>
        <taxon>Fungi</taxon>
        <taxon>Fungi incertae sedis</taxon>
        <taxon>Zoopagomycota</taxon>
        <taxon>Kickxellomycotina</taxon>
        <taxon>Kickxellomycetes</taxon>
        <taxon>Kickxellales</taxon>
        <taxon>Kickxellaceae</taxon>
        <taxon>Coemansia</taxon>
    </lineage>
</organism>
<feature type="region of interest" description="Disordered" evidence="1">
    <location>
        <begin position="137"/>
        <end position="186"/>
    </location>
</feature>
<dbReference type="EMBL" id="JANBTW010000016">
    <property type="protein sequence ID" value="KAJ2678952.1"/>
    <property type="molecule type" value="Genomic_DNA"/>
</dbReference>
<feature type="compositionally biased region" description="Low complexity" evidence="1">
    <location>
        <begin position="166"/>
        <end position="180"/>
    </location>
</feature>
<dbReference type="OrthoDB" id="5589797at2759"/>
<dbReference type="Proteomes" id="UP001151518">
    <property type="component" value="Unassembled WGS sequence"/>
</dbReference>
<comment type="caution">
    <text evidence="2">The sequence shown here is derived from an EMBL/GenBank/DDBJ whole genome shotgun (WGS) entry which is preliminary data.</text>
</comment>
<feature type="region of interest" description="Disordered" evidence="1">
    <location>
        <begin position="326"/>
        <end position="384"/>
    </location>
</feature>
<evidence type="ECO:0000313" key="2">
    <source>
        <dbReference type="EMBL" id="KAJ2678952.1"/>
    </source>
</evidence>
<proteinExistence type="predicted"/>